<evidence type="ECO:0000256" key="1">
    <source>
        <dbReference type="SAM" id="SignalP"/>
    </source>
</evidence>
<dbReference type="EMBL" id="WHUG01000005">
    <property type="protein sequence ID" value="MQA39394.1"/>
    <property type="molecule type" value="Genomic_DNA"/>
</dbReference>
<name>A0A6A7N2S6_9BURK</name>
<accession>A0A6A7N2S6</accession>
<keyword evidence="3" id="KW-1185">Reference proteome</keyword>
<gene>
    <name evidence="2" type="ORF">GEV02_14660</name>
</gene>
<comment type="caution">
    <text evidence="2">The sequence shown here is derived from an EMBL/GenBank/DDBJ whole genome shotgun (WGS) entry which is preliminary data.</text>
</comment>
<evidence type="ECO:0000313" key="3">
    <source>
        <dbReference type="Proteomes" id="UP000440498"/>
    </source>
</evidence>
<evidence type="ECO:0000313" key="2">
    <source>
        <dbReference type="EMBL" id="MQA39394.1"/>
    </source>
</evidence>
<sequence length="66" mass="6715">MNIAKNMEAIFVAAAVLLGVSAYASAAAEATVALQPAIHVAAAHAPMQVVLIKTKRLTAVEKASLS</sequence>
<dbReference type="RefSeq" id="WP_152838712.1">
    <property type="nucleotide sequence ID" value="NZ_WHUG01000005.1"/>
</dbReference>
<dbReference type="Proteomes" id="UP000440498">
    <property type="component" value="Unassembled WGS sequence"/>
</dbReference>
<protein>
    <submittedName>
        <fullName evidence="2">Uncharacterized protein</fullName>
    </submittedName>
</protein>
<feature type="signal peptide" evidence="1">
    <location>
        <begin position="1"/>
        <end position="26"/>
    </location>
</feature>
<reference evidence="2 3" key="1">
    <citation type="submission" date="2019-10" db="EMBL/GenBank/DDBJ databases">
        <title>Two novel species isolated from a subtropical stream in China.</title>
        <authorList>
            <person name="Lu H."/>
        </authorList>
    </citation>
    <scope>NUCLEOTIDE SEQUENCE [LARGE SCALE GENOMIC DNA]</scope>
    <source>
        <strain evidence="2 3">FT29W</strain>
    </source>
</reference>
<keyword evidence="1" id="KW-0732">Signal</keyword>
<organism evidence="2 3">
    <name type="scientific">Rugamonas aquatica</name>
    <dbReference type="NCBI Taxonomy" id="2743357"/>
    <lineage>
        <taxon>Bacteria</taxon>
        <taxon>Pseudomonadati</taxon>
        <taxon>Pseudomonadota</taxon>
        <taxon>Betaproteobacteria</taxon>
        <taxon>Burkholderiales</taxon>
        <taxon>Oxalobacteraceae</taxon>
        <taxon>Telluria group</taxon>
        <taxon>Rugamonas</taxon>
    </lineage>
</organism>
<proteinExistence type="predicted"/>
<dbReference type="AlphaFoldDB" id="A0A6A7N2S6"/>
<feature type="chain" id="PRO_5025476733" evidence="1">
    <location>
        <begin position="27"/>
        <end position="66"/>
    </location>
</feature>